<keyword evidence="8 9" id="KW-0275">Fatty acid biosynthesis</keyword>
<dbReference type="UniPathway" id="UPA00094"/>
<evidence type="ECO:0000256" key="1">
    <source>
        <dbReference type="ARBA" id="ARBA00005194"/>
    </source>
</evidence>
<comment type="caution">
    <text evidence="13">The sequence shown here is derived from an EMBL/GenBank/DDBJ whole genome shotgun (WGS) entry which is preliminary data.</text>
</comment>
<evidence type="ECO:0000256" key="9">
    <source>
        <dbReference type="PIRNR" id="PIRNR000094"/>
    </source>
</evidence>
<dbReference type="CDD" id="cd05372">
    <property type="entry name" value="ENR_SDR"/>
    <property type="match status" value="1"/>
</dbReference>
<dbReference type="InterPro" id="IPR002347">
    <property type="entry name" value="SDR_fam"/>
</dbReference>
<dbReference type="GO" id="GO:0006633">
    <property type="term" value="P:fatty acid biosynthetic process"/>
    <property type="evidence" value="ECO:0007669"/>
    <property type="project" value="UniProtKB-UniPathway"/>
</dbReference>
<comment type="similarity">
    <text evidence="2 9">Belongs to the short-chain dehydrogenases/reductases (SDR) family. FabI subfamily.</text>
</comment>
<feature type="binding site" evidence="12">
    <location>
        <begin position="63"/>
        <end position="64"/>
    </location>
    <ligand>
        <name>NAD(+)</name>
        <dbReference type="ChEBI" id="CHEBI:57540"/>
    </ligand>
</feature>
<dbReference type="SUPFAM" id="SSF51735">
    <property type="entry name" value="NAD(P)-binding Rossmann-fold domains"/>
    <property type="match status" value="1"/>
</dbReference>
<organism evidence="13 14">
    <name type="scientific">Desulfovibrio subterraneus</name>
    <dbReference type="NCBI Taxonomy" id="2718620"/>
    <lineage>
        <taxon>Bacteria</taxon>
        <taxon>Pseudomonadati</taxon>
        <taxon>Thermodesulfobacteriota</taxon>
        <taxon>Desulfovibrionia</taxon>
        <taxon>Desulfovibrionales</taxon>
        <taxon>Desulfovibrionaceae</taxon>
        <taxon>Desulfovibrio</taxon>
    </lineage>
</organism>
<dbReference type="PANTHER" id="PTHR43159:SF2">
    <property type="entry name" value="ENOYL-[ACYL-CARRIER-PROTEIN] REDUCTASE [NADH], CHLOROPLASTIC"/>
    <property type="match status" value="1"/>
</dbReference>
<evidence type="ECO:0000256" key="6">
    <source>
        <dbReference type="ARBA" id="ARBA00023027"/>
    </source>
</evidence>
<keyword evidence="6 9" id="KW-0520">NAD</keyword>
<feature type="binding site" evidence="12">
    <location>
        <position position="91"/>
    </location>
    <ligand>
        <name>NAD(+)</name>
        <dbReference type="ChEBI" id="CHEBI:57540"/>
    </ligand>
</feature>
<evidence type="ECO:0000256" key="8">
    <source>
        <dbReference type="ARBA" id="ARBA00023160"/>
    </source>
</evidence>
<evidence type="ECO:0000256" key="10">
    <source>
        <dbReference type="PIRSR" id="PIRSR000094-1"/>
    </source>
</evidence>
<dbReference type="Proteomes" id="UP000503840">
    <property type="component" value="Unassembled WGS sequence"/>
</dbReference>
<dbReference type="InterPro" id="IPR036291">
    <property type="entry name" value="NAD(P)-bd_dom_sf"/>
</dbReference>
<sequence>MLLEGKRALIFGVANNKSIAYGIAKEFKAQGARLAFNYLGDALHKRVEPISEELGGDFIFQCDVTSDEEIAAGVEYVKKEWGGVDILVHSIGFANREDLQGRFIETSRDGFKLALDISAYSLTALAKAYEDLLTENASVLTLSYYGAEKVITNYNVMGVAKAALEASVRYLAVDLGAKGVRINGISAGPIKTLAASGISGFRSILNYIEEQAPLRRNVTIEDVGRSAVYLASDLSSGVTGEIHHVDSGYNVMGIGL</sequence>
<reference evidence="13 14" key="1">
    <citation type="submission" date="2020-05" db="EMBL/GenBank/DDBJ databases">
        <title>Draft genome sequence of Desulfovibrio sp. strain HN2T.</title>
        <authorList>
            <person name="Ueno A."/>
            <person name="Tamazawa S."/>
            <person name="Tamamura S."/>
            <person name="Murakami T."/>
            <person name="Kiyama T."/>
            <person name="Inomata H."/>
            <person name="Amano Y."/>
            <person name="Miyakawa K."/>
            <person name="Tamaki H."/>
            <person name="Naganuma T."/>
            <person name="Kaneko K."/>
        </authorList>
    </citation>
    <scope>NUCLEOTIDE SEQUENCE [LARGE SCALE GENOMIC DNA]</scope>
    <source>
        <strain evidence="13 14">HN2</strain>
    </source>
</reference>
<comment type="pathway">
    <text evidence="1">Lipid metabolism; fatty acid biosynthesis.</text>
</comment>
<dbReference type="RefSeq" id="WP_174403784.1">
    <property type="nucleotide sequence ID" value="NZ_BLVO01000004.1"/>
</dbReference>
<evidence type="ECO:0000256" key="2">
    <source>
        <dbReference type="ARBA" id="ARBA00009233"/>
    </source>
</evidence>
<keyword evidence="14" id="KW-1185">Reference proteome</keyword>
<feature type="binding site" evidence="12">
    <location>
        <position position="12"/>
    </location>
    <ligand>
        <name>NAD(+)</name>
        <dbReference type="ChEBI" id="CHEBI:57540"/>
    </ligand>
</feature>
<evidence type="ECO:0000256" key="4">
    <source>
        <dbReference type="ARBA" id="ARBA00022832"/>
    </source>
</evidence>
<dbReference type="PIRSF" id="PIRSF000094">
    <property type="entry name" value="Enoyl-ACP_rdct"/>
    <property type="match status" value="1"/>
</dbReference>
<evidence type="ECO:0000256" key="11">
    <source>
        <dbReference type="PIRSR" id="PIRSR000094-2"/>
    </source>
</evidence>
<feature type="binding site" evidence="12">
    <location>
        <begin position="18"/>
        <end position="19"/>
    </location>
    <ligand>
        <name>NAD(+)</name>
        <dbReference type="ChEBI" id="CHEBI:57540"/>
    </ligand>
</feature>
<feature type="active site" description="Proton acceptor" evidence="10">
    <location>
        <position position="154"/>
    </location>
</feature>
<evidence type="ECO:0000256" key="12">
    <source>
        <dbReference type="PIRSR" id="PIRSR000094-3"/>
    </source>
</evidence>
<comment type="catalytic activity">
    <reaction evidence="9">
        <text>a 2,3-saturated acyl-[ACP] + NAD(+) = a (2E)-enoyl-[ACP] + NADH + H(+)</text>
        <dbReference type="Rhea" id="RHEA:10240"/>
        <dbReference type="Rhea" id="RHEA-COMP:9925"/>
        <dbReference type="Rhea" id="RHEA-COMP:9926"/>
        <dbReference type="ChEBI" id="CHEBI:15378"/>
        <dbReference type="ChEBI" id="CHEBI:57540"/>
        <dbReference type="ChEBI" id="CHEBI:57945"/>
        <dbReference type="ChEBI" id="CHEBI:78784"/>
        <dbReference type="ChEBI" id="CHEBI:78785"/>
        <dbReference type="EC" id="1.3.1.9"/>
    </reaction>
</comment>
<dbReference type="Pfam" id="PF13561">
    <property type="entry name" value="adh_short_C2"/>
    <property type="match status" value="1"/>
</dbReference>
<gene>
    <name evidence="13" type="primary">fabI</name>
    <name evidence="13" type="ORF">DSM101010T_04810</name>
</gene>
<keyword evidence="4" id="KW-0276">Fatty acid metabolism</keyword>
<dbReference type="AlphaFoldDB" id="A0A7J0BEM7"/>
<dbReference type="Gene3D" id="3.40.50.720">
    <property type="entry name" value="NAD(P)-binding Rossmann-like Domain"/>
    <property type="match status" value="1"/>
</dbReference>
<evidence type="ECO:0000256" key="7">
    <source>
        <dbReference type="ARBA" id="ARBA00023098"/>
    </source>
</evidence>
<evidence type="ECO:0000256" key="5">
    <source>
        <dbReference type="ARBA" id="ARBA00023002"/>
    </source>
</evidence>
<dbReference type="Gene3D" id="1.10.8.400">
    <property type="entry name" value="Enoyl acyl carrier protein reductase"/>
    <property type="match status" value="1"/>
</dbReference>
<feature type="active site" description="Proton acceptor" evidence="10">
    <location>
        <position position="144"/>
    </location>
</feature>
<keyword evidence="5 9" id="KW-0560">Oxidoreductase</keyword>
<dbReference type="PANTHER" id="PTHR43159">
    <property type="entry name" value="ENOYL-[ACYL-CARRIER-PROTEIN] REDUCTASE"/>
    <property type="match status" value="1"/>
</dbReference>
<evidence type="ECO:0000256" key="3">
    <source>
        <dbReference type="ARBA" id="ARBA00022516"/>
    </source>
</evidence>
<proteinExistence type="inferred from homology"/>
<keyword evidence="3 9" id="KW-0444">Lipid biosynthesis</keyword>
<feature type="binding site" evidence="12">
    <location>
        <begin position="190"/>
        <end position="194"/>
    </location>
    <ligand>
        <name>NAD(+)</name>
        <dbReference type="ChEBI" id="CHEBI:57540"/>
    </ligand>
</feature>
<dbReference type="FunFam" id="3.40.50.720:FF:000054">
    <property type="entry name" value="Enoyl-[acyl-carrier-protein] reductase [NADH]"/>
    <property type="match status" value="1"/>
</dbReference>
<dbReference type="EMBL" id="BLVO01000004">
    <property type="protein sequence ID" value="GFM32116.1"/>
    <property type="molecule type" value="Genomic_DNA"/>
</dbReference>
<keyword evidence="7" id="KW-0443">Lipid metabolism</keyword>
<evidence type="ECO:0000313" key="13">
    <source>
        <dbReference type="EMBL" id="GFM32116.1"/>
    </source>
</evidence>
<accession>A0A7J0BEM7</accession>
<name>A0A7J0BEM7_9BACT</name>
<feature type="binding site" evidence="12">
    <location>
        <position position="161"/>
    </location>
    <ligand>
        <name>NAD(+)</name>
        <dbReference type="ChEBI" id="CHEBI:57540"/>
    </ligand>
</feature>
<dbReference type="FunFam" id="1.10.8.400:FF:000001">
    <property type="entry name" value="Enoyl-[acyl-carrier-protein] reductase [NADH]"/>
    <property type="match status" value="1"/>
</dbReference>
<dbReference type="GO" id="GO:0004318">
    <property type="term" value="F:enoyl-[acyl-carrier-protein] reductase (NADH) activity"/>
    <property type="evidence" value="ECO:0007669"/>
    <property type="project" value="UniProtKB-EC"/>
</dbReference>
<evidence type="ECO:0000313" key="14">
    <source>
        <dbReference type="Proteomes" id="UP000503840"/>
    </source>
</evidence>
<dbReference type="EC" id="1.3.1.9" evidence="9"/>
<dbReference type="PRINTS" id="PR00081">
    <property type="entry name" value="GDHRDH"/>
</dbReference>
<protein>
    <recommendedName>
        <fullName evidence="9">Enoyl-[acyl-carrier-protein] reductase [NADH]</fullName>
        <ecNumber evidence="9">1.3.1.9</ecNumber>
    </recommendedName>
</protein>
<feature type="binding site" evidence="11">
    <location>
        <position position="94"/>
    </location>
    <ligand>
        <name>substrate</name>
    </ligand>
</feature>
<dbReference type="InterPro" id="IPR014358">
    <property type="entry name" value="Enoyl-ACP_Rdtase_NADH"/>
</dbReference>